<keyword evidence="5" id="KW-1185">Reference proteome</keyword>
<keyword evidence="2" id="KW-0443">Lipid metabolism</keyword>
<dbReference type="EMBL" id="CP021425">
    <property type="protein sequence ID" value="ARU57834.1"/>
    <property type="molecule type" value="Genomic_DNA"/>
</dbReference>
<keyword evidence="2" id="KW-0378">Hydrolase</keyword>
<dbReference type="PANTHER" id="PTHR12670">
    <property type="entry name" value="CERAMIDASE"/>
    <property type="match status" value="1"/>
</dbReference>
<feature type="domain" description="Neutral/alkaline non-lysosomal ceramidase N-terminal" evidence="3">
    <location>
        <begin position="325"/>
        <end position="529"/>
    </location>
</feature>
<sequence>MLLAVTCFVIVAGKYHNSGLVWKEFHYRYSEPVLNPDVVANESNRAIPGGGNFIAGAATVDITPPPGFLPRGGYATWSTVGQGVRTHLYARAYYLQTDEERHLVIQTDLVSGSRILHAALGERLAPEMGTDISRISLMATHTHSAPGQIVGSQFYNKHISNQAGFAEDYFEFVLQRISEAALQAYRSRGPAKLASGKTDIWGLTRNRSLPAYLENRSILDKEYQPERDFHYINPAMYMVRIDSIQPDGRSVPLGGFASFSIHGTALPEGEPLFNADVWAYIHKDWQWYLEQRYDRENQIHVSAFEGTHGDIAPAARFNRLGYLEARRIGREIGKHAIELFNSLEKDLTAQVSLRSAVRQVSITEKPRIGQTEICTEAAAGTTLAAAPLEHTSPVIGYLPFIRQGSRRWDAAEDNCQGRKRILGGDWLQRWLEPKDSFPDSVLFQIVEINDLLILPLPFEVTVESGQRIADAVRSATEDSEVKSGRELRRKQVMVASLAGGYTGYVTTPEEYGRQYYEGGHTLFGKNTQPYLASQLRQLALDMGGTARIAELPEQWVYRLATKRFTPESIMEPVERAIESAPRFYHAVDDLEAYWVMQWRDVSADKINLHEPLISVETRINNGDWHPLTVEGIAVDDRGYDMAVKLLKTGESEVGAVYGVYWYNPVFSGPEQVFRFVIQARGSGSILYSPPFR</sequence>
<dbReference type="KEGG" id="ome:OLMES_3814"/>
<evidence type="ECO:0000313" key="4">
    <source>
        <dbReference type="EMBL" id="ARU57834.1"/>
    </source>
</evidence>
<feature type="binding site" evidence="1">
    <location>
        <position position="459"/>
    </location>
    <ligand>
        <name>Zn(2+)</name>
        <dbReference type="ChEBI" id="CHEBI:29105"/>
    </ligand>
</feature>
<name>A0A1Y0IEP2_9GAMM</name>
<feature type="binding site" evidence="1">
    <location>
        <position position="504"/>
    </location>
    <ligand>
        <name>Zn(2+)</name>
        <dbReference type="ChEBI" id="CHEBI:29105"/>
    </ligand>
</feature>
<feature type="binding site" evidence="1">
    <location>
        <position position="141"/>
    </location>
    <ligand>
        <name>Zn(2+)</name>
        <dbReference type="ChEBI" id="CHEBI:29105"/>
    </ligand>
</feature>
<dbReference type="GO" id="GO:0016020">
    <property type="term" value="C:membrane"/>
    <property type="evidence" value="ECO:0007669"/>
    <property type="project" value="GOC"/>
</dbReference>
<dbReference type="Pfam" id="PF04734">
    <property type="entry name" value="Ceramidase_alk"/>
    <property type="match status" value="2"/>
</dbReference>
<dbReference type="GO" id="GO:0042759">
    <property type="term" value="P:long-chain fatty acid biosynthetic process"/>
    <property type="evidence" value="ECO:0007669"/>
    <property type="project" value="TreeGrafter"/>
</dbReference>
<dbReference type="GO" id="GO:0017040">
    <property type="term" value="F:N-acylsphingosine amidohydrolase activity"/>
    <property type="evidence" value="ECO:0007669"/>
    <property type="project" value="UniProtKB-UniRule"/>
</dbReference>
<dbReference type="GO" id="GO:0005576">
    <property type="term" value="C:extracellular region"/>
    <property type="evidence" value="ECO:0007669"/>
    <property type="project" value="TreeGrafter"/>
</dbReference>
<keyword evidence="2" id="KW-0746">Sphingolipid metabolism</keyword>
<dbReference type="PANTHER" id="PTHR12670:SF1">
    <property type="entry name" value="NEUTRAL CERAMIDASE"/>
    <property type="match status" value="1"/>
</dbReference>
<dbReference type="AlphaFoldDB" id="A0A1Y0IEP2"/>
<protein>
    <recommendedName>
        <fullName evidence="2">Neutral ceramidase</fullName>
        <ecNumber evidence="2">3.5.1.23</ecNumber>
    </recommendedName>
</protein>
<keyword evidence="1" id="KW-0862">Zinc</keyword>
<dbReference type="GO" id="GO:0046872">
    <property type="term" value="F:metal ion binding"/>
    <property type="evidence" value="ECO:0007669"/>
    <property type="project" value="UniProtKB-KW"/>
</dbReference>
<keyword evidence="1" id="KW-0479">Metal-binding</keyword>
<comment type="similarity">
    <text evidence="2">Belongs to the neutral ceramidase family.</text>
</comment>
<dbReference type="EC" id="3.5.1.23" evidence="2"/>
<evidence type="ECO:0000256" key="2">
    <source>
        <dbReference type="RuleBase" id="RU366019"/>
    </source>
</evidence>
<evidence type="ECO:0000259" key="3">
    <source>
        <dbReference type="Pfam" id="PF04734"/>
    </source>
</evidence>
<evidence type="ECO:0000313" key="5">
    <source>
        <dbReference type="Proteomes" id="UP000196027"/>
    </source>
</evidence>
<comment type="catalytic activity">
    <reaction evidence="2">
        <text>an N-acylsphing-4-enine + H2O = sphing-4-enine + a fatty acid</text>
        <dbReference type="Rhea" id="RHEA:20856"/>
        <dbReference type="ChEBI" id="CHEBI:15377"/>
        <dbReference type="ChEBI" id="CHEBI:28868"/>
        <dbReference type="ChEBI" id="CHEBI:52639"/>
        <dbReference type="ChEBI" id="CHEBI:57756"/>
        <dbReference type="EC" id="3.5.1.23"/>
    </reaction>
</comment>
<comment type="cofactor">
    <cofactor evidence="1">
        <name>Zn(2+)</name>
        <dbReference type="ChEBI" id="CHEBI:29105"/>
    </cofactor>
    <text evidence="1">Binds 1 zinc ion per subunit.</text>
</comment>
<dbReference type="Proteomes" id="UP000196027">
    <property type="component" value="Chromosome"/>
</dbReference>
<evidence type="ECO:0000256" key="1">
    <source>
        <dbReference type="PIRSR" id="PIRSR606823-2"/>
    </source>
</evidence>
<dbReference type="InterPro" id="IPR031329">
    <property type="entry name" value="NEUT/ALK_ceramidase_N"/>
</dbReference>
<dbReference type="InterPro" id="IPR006823">
    <property type="entry name" value="Ceramidase_alk"/>
</dbReference>
<proteinExistence type="inferred from homology"/>
<accession>A0A1Y0IEP2</accession>
<feature type="domain" description="Neutral/alkaline non-lysosomal ceramidase N-terminal" evidence="3">
    <location>
        <begin position="53"/>
        <end position="314"/>
    </location>
</feature>
<gene>
    <name evidence="4" type="ORF">OLMES_3814</name>
</gene>
<reference evidence="4 5" key="1">
    <citation type="submission" date="2017-05" db="EMBL/GenBank/DDBJ databases">
        <title>Genomic insights into alkan degradation activity of Oleiphilus messinensis.</title>
        <authorList>
            <person name="Kozyavkin S.A."/>
            <person name="Slesarev A.I."/>
            <person name="Golyshin P.N."/>
            <person name="Korzhenkov A."/>
            <person name="Golyshina O.N."/>
            <person name="Toshchakov S.V."/>
        </authorList>
    </citation>
    <scope>NUCLEOTIDE SEQUENCE [LARGE SCALE GENOMIC DNA]</scope>
    <source>
        <strain evidence="4 5">ME102</strain>
    </source>
</reference>
<organism evidence="4 5">
    <name type="scientific">Oleiphilus messinensis</name>
    <dbReference type="NCBI Taxonomy" id="141451"/>
    <lineage>
        <taxon>Bacteria</taxon>
        <taxon>Pseudomonadati</taxon>
        <taxon>Pseudomonadota</taxon>
        <taxon>Gammaproteobacteria</taxon>
        <taxon>Oceanospirillales</taxon>
        <taxon>Oleiphilaceae</taxon>
        <taxon>Oleiphilus</taxon>
    </lineage>
</organism>
<dbReference type="GO" id="GO:0046514">
    <property type="term" value="P:ceramide catabolic process"/>
    <property type="evidence" value="ECO:0007669"/>
    <property type="project" value="InterPro"/>
</dbReference>
<dbReference type="GO" id="GO:0046512">
    <property type="term" value="P:sphingosine biosynthetic process"/>
    <property type="evidence" value="ECO:0007669"/>
    <property type="project" value="TreeGrafter"/>
</dbReference>
<feature type="binding site" evidence="1">
    <location>
        <position position="262"/>
    </location>
    <ligand>
        <name>Zn(2+)</name>
        <dbReference type="ChEBI" id="CHEBI:29105"/>
    </ligand>
</feature>